<evidence type="ECO:0000313" key="3">
    <source>
        <dbReference type="Proteomes" id="UP000035963"/>
    </source>
</evidence>
<comment type="caution">
    <text evidence="2">The sequence shown here is derived from an EMBL/GenBank/DDBJ whole genome shotgun (WGS) entry which is preliminary data.</text>
</comment>
<dbReference type="PATRIC" id="fig|908627.4.peg.4020"/>
<evidence type="ECO:0008006" key="4">
    <source>
        <dbReference type="Google" id="ProtNLM"/>
    </source>
</evidence>
<dbReference type="InterPro" id="IPR043504">
    <property type="entry name" value="Peptidase_S1_PA_chymotrypsin"/>
</dbReference>
<feature type="signal peptide" evidence="1">
    <location>
        <begin position="1"/>
        <end position="38"/>
    </location>
</feature>
<organism evidence="2 3">
    <name type="scientific">Caballeronia mineralivorans PML1(12)</name>
    <dbReference type="NCBI Taxonomy" id="908627"/>
    <lineage>
        <taxon>Bacteria</taxon>
        <taxon>Pseudomonadati</taxon>
        <taxon>Pseudomonadota</taxon>
        <taxon>Betaproteobacteria</taxon>
        <taxon>Burkholderiales</taxon>
        <taxon>Burkholderiaceae</taxon>
        <taxon>Caballeronia</taxon>
    </lineage>
</organism>
<name>A0A0J1CWC0_9BURK</name>
<protein>
    <recommendedName>
        <fullName evidence="4">Serine protease</fullName>
    </recommendedName>
</protein>
<sequence>MALAALLAFALHSRRLLRQAFLAACMGCMGAFSMSVVAQTTREPAMIASSMRIDAFALEANATGFFVNDSGDVLTARHVVEACRSLFVIKDARVARASVKAVSADRDLAVITSTIRPLLAASFAKTEKVSAAQPVFVAGYEVLRHMPDRATTMYNAFTRSQAPGSSGSDELTLMSSATNGASGSPVLNQAGLVVGVVTDRAEASGGDARAFATRTDAASYVIAVRNDPIRTFLRASRVPFNETDAPELEPMQAHAPRAATLEAGVLCGG</sequence>
<evidence type="ECO:0000256" key="1">
    <source>
        <dbReference type="SAM" id="SignalP"/>
    </source>
</evidence>
<proteinExistence type="predicted"/>
<dbReference type="Proteomes" id="UP000035963">
    <property type="component" value="Unassembled WGS sequence"/>
</dbReference>
<gene>
    <name evidence="2" type="ORF">EOS_17950</name>
</gene>
<dbReference type="EMBL" id="AEJF01000115">
    <property type="protein sequence ID" value="KLU24879.1"/>
    <property type="molecule type" value="Genomic_DNA"/>
</dbReference>
<reference evidence="2 3" key="1">
    <citation type="journal article" date="2015" name="Genome Announc.">
        <title>Draft Genome Sequence of Burkholderia sp. Strain PML1(12), an Ectomycorrhizosphere-Inhabiting Bacterium with Effective Mineral-Weathering Ability.</title>
        <authorList>
            <person name="Uroz S."/>
            <person name="Oger P."/>
        </authorList>
    </citation>
    <scope>NUCLEOTIDE SEQUENCE [LARGE SCALE GENOMIC DNA]</scope>
    <source>
        <strain evidence="3">PML1(12)</strain>
    </source>
</reference>
<dbReference type="Pfam" id="PF13365">
    <property type="entry name" value="Trypsin_2"/>
    <property type="match status" value="1"/>
</dbReference>
<evidence type="ECO:0000313" key="2">
    <source>
        <dbReference type="EMBL" id="KLU24879.1"/>
    </source>
</evidence>
<keyword evidence="3" id="KW-1185">Reference proteome</keyword>
<dbReference type="SUPFAM" id="SSF50494">
    <property type="entry name" value="Trypsin-like serine proteases"/>
    <property type="match status" value="1"/>
</dbReference>
<dbReference type="AlphaFoldDB" id="A0A0J1CWC0"/>
<accession>A0A0J1CWC0</accession>
<keyword evidence="1" id="KW-0732">Signal</keyword>
<dbReference type="Gene3D" id="2.40.10.10">
    <property type="entry name" value="Trypsin-like serine proteases"/>
    <property type="match status" value="2"/>
</dbReference>
<dbReference type="InterPro" id="IPR009003">
    <property type="entry name" value="Peptidase_S1_PA"/>
</dbReference>
<feature type="chain" id="PRO_5005249383" description="Serine protease" evidence="1">
    <location>
        <begin position="39"/>
        <end position="269"/>
    </location>
</feature>